<evidence type="ECO:0008006" key="3">
    <source>
        <dbReference type="Google" id="ProtNLM"/>
    </source>
</evidence>
<dbReference type="EMBL" id="MAAO01000011">
    <property type="protein sequence ID" value="OUR94222.1"/>
    <property type="molecule type" value="Genomic_DNA"/>
</dbReference>
<sequence length="130" mass="15006">MYVEDSQELQEIFKHNLGERCFDVYSAYDAPSAIILLRKISFDIIVLDLHYARDGSARDIFLDIEDPRGTLCSELFLISDYIYGPNDLIEDFSYLVNPINIHTKLDGFKALIKAIDKSYPYDRERVSTAD</sequence>
<dbReference type="InterPro" id="IPR011006">
    <property type="entry name" value="CheY-like_superfamily"/>
</dbReference>
<name>A0A1Y5F3S4_9BACT</name>
<dbReference type="Gene3D" id="3.40.50.2300">
    <property type="match status" value="1"/>
</dbReference>
<evidence type="ECO:0000313" key="2">
    <source>
        <dbReference type="Proteomes" id="UP000196531"/>
    </source>
</evidence>
<protein>
    <recommendedName>
        <fullName evidence="3">Response regulatory domain-containing protein</fullName>
    </recommendedName>
</protein>
<reference evidence="2" key="1">
    <citation type="journal article" date="2017" name="Proc. Natl. Acad. Sci. U.S.A.">
        <title>Simulation of Deepwater Horizon oil plume reveals substrate specialization within a complex community of hydrocarbon-degraders.</title>
        <authorList>
            <person name="Hu P."/>
            <person name="Dubinsky E.A."/>
            <person name="Probst A.J."/>
            <person name="Wang J."/>
            <person name="Sieber C.M.K."/>
            <person name="Tom L.M."/>
            <person name="Gardinali P."/>
            <person name="Banfield J.F."/>
            <person name="Atlas R.M."/>
            <person name="Andersen G.L."/>
        </authorList>
    </citation>
    <scope>NUCLEOTIDE SEQUENCE [LARGE SCALE GENOMIC DNA]</scope>
</reference>
<evidence type="ECO:0000313" key="1">
    <source>
        <dbReference type="EMBL" id="OUR94222.1"/>
    </source>
</evidence>
<organism evidence="1 2">
    <name type="scientific">Halobacteriovorax marinus</name>
    <dbReference type="NCBI Taxonomy" id="97084"/>
    <lineage>
        <taxon>Bacteria</taxon>
        <taxon>Pseudomonadati</taxon>
        <taxon>Bdellovibrionota</taxon>
        <taxon>Bacteriovoracia</taxon>
        <taxon>Bacteriovoracales</taxon>
        <taxon>Halobacteriovoraceae</taxon>
        <taxon>Halobacteriovorax</taxon>
    </lineage>
</organism>
<gene>
    <name evidence="1" type="ORF">A9Q84_18135</name>
</gene>
<dbReference type="SUPFAM" id="SSF52172">
    <property type="entry name" value="CheY-like"/>
    <property type="match status" value="1"/>
</dbReference>
<comment type="caution">
    <text evidence="1">The sequence shown here is derived from an EMBL/GenBank/DDBJ whole genome shotgun (WGS) entry which is preliminary data.</text>
</comment>
<proteinExistence type="predicted"/>
<dbReference type="Proteomes" id="UP000196531">
    <property type="component" value="Unassembled WGS sequence"/>
</dbReference>
<accession>A0A1Y5F3S4</accession>
<dbReference type="AlphaFoldDB" id="A0A1Y5F3S4"/>